<gene>
    <name evidence="1" type="ORF">HHL24_26760</name>
</gene>
<dbReference type="EMBL" id="JABBGJ010000031">
    <property type="protein sequence ID" value="NMM01526.1"/>
    <property type="molecule type" value="Genomic_DNA"/>
</dbReference>
<accession>A0A848IKZ2</accession>
<dbReference type="Proteomes" id="UP000544134">
    <property type="component" value="Unassembled WGS sequence"/>
</dbReference>
<evidence type="ECO:0000313" key="1">
    <source>
        <dbReference type="EMBL" id="NMM01526.1"/>
    </source>
</evidence>
<dbReference type="RefSeq" id="WP_169488359.1">
    <property type="nucleotide sequence ID" value="NZ_JABBGJ010000031.1"/>
</dbReference>
<dbReference type="AlphaFoldDB" id="A0A848IKZ2"/>
<reference evidence="1 2" key="1">
    <citation type="submission" date="2020-04" db="EMBL/GenBank/DDBJ databases">
        <title>Paraburkholderia sp. RP-4-7 isolated from soil.</title>
        <authorList>
            <person name="Dahal R.H."/>
        </authorList>
    </citation>
    <scope>NUCLEOTIDE SEQUENCE [LARGE SCALE GENOMIC DNA]</scope>
    <source>
        <strain evidence="1 2">RP-4-7</strain>
    </source>
</reference>
<name>A0A848IKZ2_9BURK</name>
<comment type="caution">
    <text evidence="1">The sequence shown here is derived from an EMBL/GenBank/DDBJ whole genome shotgun (WGS) entry which is preliminary data.</text>
</comment>
<proteinExistence type="predicted"/>
<sequence>MKAPESGPSPMRAMKPVRVGKLLFQSISSMRAIAEALVHASARESDFARINGTLIVEIESVTKKVTHAMDFEIGLKLSKAHFLTVAHQSKK</sequence>
<organism evidence="1 2">
    <name type="scientific">Paraburkholderia polaris</name>
    <dbReference type="NCBI Taxonomy" id="2728848"/>
    <lineage>
        <taxon>Bacteria</taxon>
        <taxon>Pseudomonadati</taxon>
        <taxon>Pseudomonadota</taxon>
        <taxon>Betaproteobacteria</taxon>
        <taxon>Burkholderiales</taxon>
        <taxon>Burkholderiaceae</taxon>
        <taxon>Paraburkholderia</taxon>
    </lineage>
</organism>
<keyword evidence="2" id="KW-1185">Reference proteome</keyword>
<protein>
    <submittedName>
        <fullName evidence="1">Uncharacterized protein</fullName>
    </submittedName>
</protein>
<evidence type="ECO:0000313" key="2">
    <source>
        <dbReference type="Proteomes" id="UP000544134"/>
    </source>
</evidence>